<organism evidence="1 2">
    <name type="scientific">Saccharothrix syringae</name>
    <name type="common">Nocardiopsis syringae</name>
    <dbReference type="NCBI Taxonomy" id="103733"/>
    <lineage>
        <taxon>Bacteria</taxon>
        <taxon>Bacillati</taxon>
        <taxon>Actinomycetota</taxon>
        <taxon>Actinomycetes</taxon>
        <taxon>Pseudonocardiales</taxon>
        <taxon>Pseudonocardiaceae</taxon>
        <taxon>Saccharothrix</taxon>
    </lineage>
</organism>
<dbReference type="AlphaFoldDB" id="A0A5Q0H2U9"/>
<evidence type="ECO:0000313" key="2">
    <source>
        <dbReference type="Proteomes" id="UP000325787"/>
    </source>
</evidence>
<dbReference type="RefSeq" id="WP_033435685.1">
    <property type="nucleotide sequence ID" value="NZ_CP034550.1"/>
</dbReference>
<name>A0A5Q0H2U9_SACSY</name>
<dbReference type="Proteomes" id="UP000325787">
    <property type="component" value="Chromosome"/>
</dbReference>
<evidence type="ECO:0000313" key="1">
    <source>
        <dbReference type="EMBL" id="QFZ20538.1"/>
    </source>
</evidence>
<keyword evidence="2" id="KW-1185">Reference proteome</keyword>
<reference evidence="2" key="1">
    <citation type="journal article" date="2021" name="Curr. Microbiol.">
        <title>Complete genome of nocamycin-producing strain Saccharothrix syringae NRRL B-16468 reveals the biosynthetic potential for secondary metabolites.</title>
        <authorList>
            <person name="Mo X."/>
            <person name="Yang S."/>
        </authorList>
    </citation>
    <scope>NUCLEOTIDE SEQUENCE [LARGE SCALE GENOMIC DNA]</scope>
    <source>
        <strain evidence="2">ATCC 51364 / DSM 43886 / JCM 6844 / KCTC 9398 / NBRC 14523 / NRRL B-16468 / INA 2240</strain>
    </source>
</reference>
<accession>A0A5Q0H2U9</accession>
<gene>
    <name evidence="1" type="ORF">EKG83_26810</name>
</gene>
<dbReference type="EMBL" id="CP034550">
    <property type="protein sequence ID" value="QFZ20538.1"/>
    <property type="molecule type" value="Genomic_DNA"/>
</dbReference>
<sequence>MQEIRTLAAPGIAADAARAAQDSYRRSAAVATLIGIPRTPVLEREAREEAAGEAITVAVDGVFGHDTIEYAAMLFIAVRTRNHGVNGAQLARAHLEAIGAPPPPDRAEFMAGQIHTLAEILETSGVDLLDQGRTVTQLRVYAHTFHPQGRDT</sequence>
<dbReference type="KEGG" id="ssyi:EKG83_26810"/>
<proteinExistence type="predicted"/>
<protein>
    <submittedName>
        <fullName evidence="1">Uncharacterized protein</fullName>
    </submittedName>
</protein>